<evidence type="ECO:0000256" key="1">
    <source>
        <dbReference type="SAM" id="MobiDB-lite"/>
    </source>
</evidence>
<name>A0A5J9VAW4_9POAL</name>
<feature type="transmembrane region" description="Helical" evidence="2">
    <location>
        <begin position="147"/>
        <end position="165"/>
    </location>
</feature>
<keyword evidence="2" id="KW-0472">Membrane</keyword>
<accession>A0A5J9VAW4</accession>
<feature type="transmembrane region" description="Helical" evidence="2">
    <location>
        <begin position="320"/>
        <end position="343"/>
    </location>
</feature>
<feature type="non-terminal residue" evidence="3">
    <location>
        <position position="1"/>
    </location>
</feature>
<keyword evidence="2" id="KW-0812">Transmembrane</keyword>
<reference evidence="3 4" key="1">
    <citation type="journal article" date="2019" name="Sci. Rep.">
        <title>A high-quality genome of Eragrostis curvula grass provides insights into Poaceae evolution and supports new strategies to enhance forage quality.</title>
        <authorList>
            <person name="Carballo J."/>
            <person name="Santos B.A.C.M."/>
            <person name="Zappacosta D."/>
            <person name="Garbus I."/>
            <person name="Selva J.P."/>
            <person name="Gallo C.A."/>
            <person name="Diaz A."/>
            <person name="Albertini E."/>
            <person name="Caccamo M."/>
            <person name="Echenique V."/>
        </authorList>
    </citation>
    <scope>NUCLEOTIDE SEQUENCE [LARGE SCALE GENOMIC DNA]</scope>
    <source>
        <strain evidence="4">cv. Victoria</strain>
        <tissue evidence="3">Leaf</tissue>
    </source>
</reference>
<comment type="caution">
    <text evidence="3">The sequence shown here is derived from an EMBL/GenBank/DDBJ whole genome shotgun (WGS) entry which is preliminary data.</text>
</comment>
<gene>
    <name evidence="3" type="ORF">EJB05_25050</name>
</gene>
<evidence type="ECO:0000313" key="3">
    <source>
        <dbReference type="EMBL" id="TVU33259.1"/>
    </source>
</evidence>
<protein>
    <submittedName>
        <fullName evidence="3">Uncharacterized protein</fullName>
    </submittedName>
</protein>
<dbReference type="EMBL" id="RWGY01000011">
    <property type="protein sequence ID" value="TVU33259.1"/>
    <property type="molecule type" value="Genomic_DNA"/>
</dbReference>
<organism evidence="3 4">
    <name type="scientific">Eragrostis curvula</name>
    <name type="common">weeping love grass</name>
    <dbReference type="NCBI Taxonomy" id="38414"/>
    <lineage>
        <taxon>Eukaryota</taxon>
        <taxon>Viridiplantae</taxon>
        <taxon>Streptophyta</taxon>
        <taxon>Embryophyta</taxon>
        <taxon>Tracheophyta</taxon>
        <taxon>Spermatophyta</taxon>
        <taxon>Magnoliopsida</taxon>
        <taxon>Liliopsida</taxon>
        <taxon>Poales</taxon>
        <taxon>Poaceae</taxon>
        <taxon>PACMAD clade</taxon>
        <taxon>Chloridoideae</taxon>
        <taxon>Eragrostideae</taxon>
        <taxon>Eragrostidinae</taxon>
        <taxon>Eragrostis</taxon>
    </lineage>
</organism>
<feature type="transmembrane region" description="Helical" evidence="2">
    <location>
        <begin position="113"/>
        <end position="135"/>
    </location>
</feature>
<sequence length="425" mass="45799">MNGGGFSTWSTTSTVRALKTWSRSLESHPWAAGAGRGSSLSTSRRVEVHRVPQRGGGGGGGEGAAVRALVPPEVHRPVAPWQQDVLIKHLAQSRARCLALATAAMECGEFCCVAWMLAITNALFLGGAASLVFMLARLARAHDTRGIIAVSVFLVFWVGIGSMIYCAFCSGLGDRSMAHARVAAPAPDPTAPPPPTLPWRDRRPRRPPSVGVSGGGNAGDWRPQHVVDVDSPGLDMDALPREPPVRDWGVAVDIPEYEQPGAARPEDCASTTCTVCLGAVEEGDVKSCHLRHFASPRTSEMEIPKNKTTEEIEKDKGCSLVVQAITNTLFFGATATLLTYTLIRLALDAHRHRKLIIAAVTIFLVIWFTAGCTVYLAFCRILYRRSTEGRRGNDEAGFLQPADDVRGQGYGIDLLPRYPPVRLGV</sequence>
<feature type="region of interest" description="Disordered" evidence="1">
    <location>
        <begin position="183"/>
        <end position="226"/>
    </location>
</feature>
<keyword evidence="2" id="KW-1133">Transmembrane helix</keyword>
<evidence type="ECO:0000256" key="2">
    <source>
        <dbReference type="SAM" id="Phobius"/>
    </source>
</evidence>
<feature type="compositionally biased region" description="Pro residues" evidence="1">
    <location>
        <begin position="186"/>
        <end position="197"/>
    </location>
</feature>
<dbReference type="AlphaFoldDB" id="A0A5J9VAW4"/>
<proteinExistence type="predicted"/>
<dbReference type="Proteomes" id="UP000324897">
    <property type="component" value="Chromosome 1"/>
</dbReference>
<evidence type="ECO:0000313" key="4">
    <source>
        <dbReference type="Proteomes" id="UP000324897"/>
    </source>
</evidence>
<dbReference type="Gramene" id="TVU33259">
    <property type="protein sequence ID" value="TVU33259"/>
    <property type="gene ID" value="EJB05_25050"/>
</dbReference>
<feature type="transmembrane region" description="Helical" evidence="2">
    <location>
        <begin position="355"/>
        <end position="378"/>
    </location>
</feature>
<keyword evidence="4" id="KW-1185">Reference proteome</keyword>